<evidence type="ECO:0000256" key="1">
    <source>
        <dbReference type="ARBA" id="ARBA00005417"/>
    </source>
</evidence>
<dbReference type="InterPro" id="IPR013611">
    <property type="entry name" value="Transp-assoc_OB_typ2"/>
</dbReference>
<gene>
    <name evidence="6" type="ORF">GCM10008179_07160</name>
</gene>
<dbReference type="SUPFAM" id="SSF50331">
    <property type="entry name" value="MOP-like"/>
    <property type="match status" value="1"/>
</dbReference>
<dbReference type="InterPro" id="IPR003593">
    <property type="entry name" value="AAA+_ATPase"/>
</dbReference>
<dbReference type="Pfam" id="PF08402">
    <property type="entry name" value="TOBE_2"/>
    <property type="match status" value="1"/>
</dbReference>
<dbReference type="InterPro" id="IPR012340">
    <property type="entry name" value="NA-bd_OB-fold"/>
</dbReference>
<dbReference type="InterPro" id="IPR027417">
    <property type="entry name" value="P-loop_NTPase"/>
</dbReference>
<dbReference type="GO" id="GO:0005524">
    <property type="term" value="F:ATP binding"/>
    <property type="evidence" value="ECO:0007669"/>
    <property type="project" value="UniProtKB-KW"/>
</dbReference>
<keyword evidence="2" id="KW-0813">Transport</keyword>
<keyword evidence="3" id="KW-0547">Nucleotide-binding</keyword>
<dbReference type="RefSeq" id="WP_271167339.1">
    <property type="nucleotide sequence ID" value="NZ_BSFI01000004.1"/>
</dbReference>
<evidence type="ECO:0000259" key="5">
    <source>
        <dbReference type="PROSITE" id="PS50893"/>
    </source>
</evidence>
<accession>A0A9W6MUN5</accession>
<keyword evidence="4 6" id="KW-0067">ATP-binding</keyword>
<dbReference type="GO" id="GO:0015794">
    <property type="term" value="P:glycerol-3-phosphate transmembrane transport"/>
    <property type="evidence" value="ECO:0007669"/>
    <property type="project" value="TreeGrafter"/>
</dbReference>
<dbReference type="Proteomes" id="UP001143372">
    <property type="component" value="Unassembled WGS sequence"/>
</dbReference>
<dbReference type="InterPro" id="IPR008995">
    <property type="entry name" value="Mo/tungstate-bd_C_term_dom"/>
</dbReference>
<dbReference type="GO" id="GO:0022857">
    <property type="term" value="F:transmembrane transporter activity"/>
    <property type="evidence" value="ECO:0007669"/>
    <property type="project" value="InterPro"/>
</dbReference>
<dbReference type="PANTHER" id="PTHR43875">
    <property type="entry name" value="MALTODEXTRIN IMPORT ATP-BINDING PROTEIN MSMX"/>
    <property type="match status" value="1"/>
</dbReference>
<dbReference type="InterPro" id="IPR003439">
    <property type="entry name" value="ABC_transporter-like_ATP-bd"/>
</dbReference>
<evidence type="ECO:0000313" key="7">
    <source>
        <dbReference type="Proteomes" id="UP001143372"/>
    </source>
</evidence>
<proteinExistence type="inferred from homology"/>
<dbReference type="Gene3D" id="2.40.50.100">
    <property type="match status" value="1"/>
</dbReference>
<dbReference type="PANTHER" id="PTHR43875:SF12">
    <property type="entry name" value="SN-GLYCEROL-3-PHOSPHATE IMPORT ATP-BINDING PROTEIN UGPC"/>
    <property type="match status" value="1"/>
</dbReference>
<dbReference type="InterPro" id="IPR047641">
    <property type="entry name" value="ABC_transpr_MalK/UgpC-like"/>
</dbReference>
<reference evidence="6" key="2">
    <citation type="submission" date="2023-01" db="EMBL/GenBank/DDBJ databases">
        <authorList>
            <person name="Sun Q."/>
            <person name="Evtushenko L."/>
        </authorList>
    </citation>
    <scope>NUCLEOTIDE SEQUENCE</scope>
    <source>
        <strain evidence="6">VKM B-2347</strain>
    </source>
</reference>
<dbReference type="Gene3D" id="3.40.50.300">
    <property type="entry name" value="P-loop containing nucleotide triphosphate hydrolases"/>
    <property type="match status" value="1"/>
</dbReference>
<dbReference type="EMBL" id="BSFI01000004">
    <property type="protein sequence ID" value="GLK67078.1"/>
    <property type="molecule type" value="Genomic_DNA"/>
</dbReference>
<sequence length="358" mass="37851">MAAITLTDVTKIYRGEIAAVRNITLDVPDGAFCVLVGPTGCGKSTLLRLIAGAEELTSGLIEIGDAARQSWSGGRADVAELIDASALDPSRNVYDSLTRGLRSRGLPKKEIEERALRAADTLALGSLLARKVGRASSGERSLLALGRAFAHQPRALLFDEPFAGLDPARRITMRRELRRLQRTSRTTTLYATHDHEDGLALADLLVVLDEGRVLQAGRPAEIYAAPVTAAVASLVGHSAMNLLPVRANQTGLSLEDGTHLGGASVMTTAVFATLGVRPEHLFAVTPGWEGPAPAATLPMMVDEVEHAGAVVIVHGSVGPHRVVARLAAAPQVPADGRLRLGALREHLHMFDAQSGARL</sequence>
<evidence type="ECO:0000256" key="3">
    <source>
        <dbReference type="ARBA" id="ARBA00022741"/>
    </source>
</evidence>
<dbReference type="GO" id="GO:0001407">
    <property type="term" value="P:glycerophosphodiester transmembrane transport"/>
    <property type="evidence" value="ECO:0007669"/>
    <property type="project" value="TreeGrafter"/>
</dbReference>
<keyword evidence="7" id="KW-1185">Reference proteome</keyword>
<evidence type="ECO:0000256" key="2">
    <source>
        <dbReference type="ARBA" id="ARBA00022448"/>
    </source>
</evidence>
<organism evidence="6 7">
    <name type="scientific">Hansschlegelia plantiphila</name>
    <dbReference type="NCBI Taxonomy" id="374655"/>
    <lineage>
        <taxon>Bacteria</taxon>
        <taxon>Pseudomonadati</taxon>
        <taxon>Pseudomonadota</taxon>
        <taxon>Alphaproteobacteria</taxon>
        <taxon>Hyphomicrobiales</taxon>
        <taxon>Methylopilaceae</taxon>
        <taxon>Hansschlegelia</taxon>
    </lineage>
</organism>
<dbReference type="SUPFAM" id="SSF52540">
    <property type="entry name" value="P-loop containing nucleoside triphosphate hydrolases"/>
    <property type="match status" value="1"/>
</dbReference>
<evidence type="ECO:0000256" key="4">
    <source>
        <dbReference type="ARBA" id="ARBA00022840"/>
    </source>
</evidence>
<dbReference type="AlphaFoldDB" id="A0A9W6MUN5"/>
<name>A0A9W6MUN5_9HYPH</name>
<reference evidence="6" key="1">
    <citation type="journal article" date="2014" name="Int. J. Syst. Evol. Microbiol.">
        <title>Complete genome sequence of Corynebacterium casei LMG S-19264T (=DSM 44701T), isolated from a smear-ripened cheese.</title>
        <authorList>
            <consortium name="US DOE Joint Genome Institute (JGI-PGF)"/>
            <person name="Walter F."/>
            <person name="Albersmeier A."/>
            <person name="Kalinowski J."/>
            <person name="Ruckert C."/>
        </authorList>
    </citation>
    <scope>NUCLEOTIDE SEQUENCE</scope>
    <source>
        <strain evidence="6">VKM B-2347</strain>
    </source>
</reference>
<dbReference type="GO" id="GO:0016887">
    <property type="term" value="F:ATP hydrolysis activity"/>
    <property type="evidence" value="ECO:0007669"/>
    <property type="project" value="InterPro"/>
</dbReference>
<dbReference type="Gene3D" id="2.40.50.140">
    <property type="entry name" value="Nucleic acid-binding proteins"/>
    <property type="match status" value="1"/>
</dbReference>
<dbReference type="GO" id="GO:0055052">
    <property type="term" value="C:ATP-binding cassette (ABC) transporter complex, substrate-binding subunit-containing"/>
    <property type="evidence" value="ECO:0007669"/>
    <property type="project" value="TreeGrafter"/>
</dbReference>
<comment type="similarity">
    <text evidence="1">Belongs to the ABC transporter superfamily.</text>
</comment>
<dbReference type="Pfam" id="PF00005">
    <property type="entry name" value="ABC_tran"/>
    <property type="match status" value="1"/>
</dbReference>
<protein>
    <submittedName>
        <fullName evidence="6">ABC transporter ATP-binding protein</fullName>
    </submittedName>
</protein>
<feature type="domain" description="ABC transporter" evidence="5">
    <location>
        <begin position="4"/>
        <end position="235"/>
    </location>
</feature>
<dbReference type="SMART" id="SM00382">
    <property type="entry name" value="AAA"/>
    <property type="match status" value="1"/>
</dbReference>
<comment type="caution">
    <text evidence="6">The sequence shown here is derived from an EMBL/GenBank/DDBJ whole genome shotgun (WGS) entry which is preliminary data.</text>
</comment>
<dbReference type="PROSITE" id="PS50893">
    <property type="entry name" value="ABC_TRANSPORTER_2"/>
    <property type="match status" value="1"/>
</dbReference>
<evidence type="ECO:0000313" key="6">
    <source>
        <dbReference type="EMBL" id="GLK67078.1"/>
    </source>
</evidence>